<evidence type="ECO:0000256" key="10">
    <source>
        <dbReference type="SAM" id="Phobius"/>
    </source>
</evidence>
<dbReference type="Proteomes" id="UP000706124">
    <property type="component" value="Unassembled WGS sequence"/>
</dbReference>
<dbReference type="InterPro" id="IPR027417">
    <property type="entry name" value="P-loop_NTPase"/>
</dbReference>
<comment type="subcellular location">
    <subcellularLocation>
        <location evidence="1">Membrane</location>
        <topology evidence="1">Multi-pass membrane protein</topology>
    </subcellularLocation>
</comment>
<dbReference type="InterPro" id="IPR003593">
    <property type="entry name" value="AAA+_ATPase"/>
</dbReference>
<evidence type="ECO:0000256" key="4">
    <source>
        <dbReference type="ARBA" id="ARBA00022741"/>
    </source>
</evidence>
<dbReference type="InterPro" id="IPR011527">
    <property type="entry name" value="ABC1_TM_dom"/>
</dbReference>
<dbReference type="Gene3D" id="3.40.50.300">
    <property type="entry name" value="P-loop containing nucleotide triphosphate hydrolases"/>
    <property type="match status" value="1"/>
</dbReference>
<evidence type="ECO:0000256" key="9">
    <source>
        <dbReference type="SAM" id="MobiDB-lite"/>
    </source>
</evidence>
<sequence>MRTTLETSSSVVSALVILHIVFPVVNAIAFAVWPVLRALTQSPSRRTTYAIGPRHRSWLQWLSPLVVLTFIWEGIVSSATRDLDTRASVPSETLYAFSSILIWFAISIFLIEGESPFLPAYILAWALGAVFDAITLGLTSSTLAENDWWGFHLVGVQALRIMLFVAACLHCLIVLAKRDPSREKATVEETRSLLHGGATSAAAGGTTDDGPWTSAPTAEYGSARAAGETNDDGGDGNDGSGEEDEEDKEIKGKQQKRLEEAGGWLGYLKTLTVFLPVILPYNHRPTQLWIIALMLCIGAQRFLTYMVPRQFSLLTEAVTQSTATGQAPWKELIIWTLLSFPIGSGLTTIQSLAGTRISQFAYQQLTTLAFRHVMNLSMDYHTSKSTGRVTKAIEQGSNLGYMLDSLYETAPVFVDFFVALFILSSRFDVTMGFIILATSMVHLYVAYRGNLKTVQIERKVNETSRVENETLYDSITNWQTVAYHNRQKYEESRYATSIWNAIQSQRAMYDFHQYIGMAESCVMKIGQVTAMALVAKRVANGTDSISSFIFVLSYWATISYPINMMAYNIRAATTHVIDAEWLYQLMQTKPSVQDKPCARDIQIHGGQVEFKNVSFAYDPARPILQDVSFTAQPGQRVALVGETGGGKSTTLKLLYRFYDVTAGSISIDGQDIRDVTLTSLRDILGAVPQDPSVFDQTLMQNLLYARPGASEAEAVEACKAARIHHQIMKFPDGYRTKLGERGVRLSGGELQRLAIARVILRRPKIVVLDEATSAVDSETEGLIQQAIGALSAGRTVFMIAHRLSTVMGADLILVVDQGRVVERGSHEELLALGGKYARLWNMQTLVR</sequence>
<feature type="region of interest" description="Disordered" evidence="9">
    <location>
        <begin position="198"/>
        <end position="254"/>
    </location>
</feature>
<dbReference type="InterPro" id="IPR039421">
    <property type="entry name" value="Type_1_exporter"/>
</dbReference>
<keyword evidence="7 10" id="KW-0472">Membrane</keyword>
<organism evidence="13 14">
    <name type="scientific">Claviceps pazoutovae</name>
    <dbReference type="NCBI Taxonomy" id="1649127"/>
    <lineage>
        <taxon>Eukaryota</taxon>
        <taxon>Fungi</taxon>
        <taxon>Dikarya</taxon>
        <taxon>Ascomycota</taxon>
        <taxon>Pezizomycotina</taxon>
        <taxon>Sordariomycetes</taxon>
        <taxon>Hypocreomycetidae</taxon>
        <taxon>Hypocreales</taxon>
        <taxon>Clavicipitaceae</taxon>
        <taxon>Claviceps</taxon>
    </lineage>
</organism>
<feature type="transmembrane region" description="Helical" evidence="10">
    <location>
        <begin position="95"/>
        <end position="111"/>
    </location>
</feature>
<dbReference type="PROSITE" id="PS50929">
    <property type="entry name" value="ABC_TM1F"/>
    <property type="match status" value="1"/>
</dbReference>
<dbReference type="GO" id="GO:0016887">
    <property type="term" value="F:ATP hydrolysis activity"/>
    <property type="evidence" value="ECO:0007669"/>
    <property type="project" value="InterPro"/>
</dbReference>
<dbReference type="InterPro" id="IPR017871">
    <property type="entry name" value="ABC_transporter-like_CS"/>
</dbReference>
<evidence type="ECO:0000256" key="5">
    <source>
        <dbReference type="ARBA" id="ARBA00022840"/>
    </source>
</evidence>
<comment type="caution">
    <text evidence="13">The sequence shown here is derived from an EMBL/GenBank/DDBJ whole genome shotgun (WGS) entry which is preliminary data.</text>
</comment>
<dbReference type="Pfam" id="PF00005">
    <property type="entry name" value="ABC_tran"/>
    <property type="match status" value="1"/>
</dbReference>
<keyword evidence="5" id="KW-0067">ATP-binding</keyword>
<dbReference type="Pfam" id="PF00664">
    <property type="entry name" value="ABC_membrane"/>
    <property type="match status" value="1"/>
</dbReference>
<dbReference type="SUPFAM" id="SSF90123">
    <property type="entry name" value="ABC transporter transmembrane region"/>
    <property type="match status" value="1"/>
</dbReference>
<dbReference type="GO" id="GO:0140359">
    <property type="term" value="F:ABC-type transporter activity"/>
    <property type="evidence" value="ECO:0007669"/>
    <property type="project" value="InterPro"/>
</dbReference>
<feature type="transmembrane region" description="Helical" evidence="10">
    <location>
        <begin position="118"/>
        <end position="138"/>
    </location>
</feature>
<evidence type="ECO:0000259" key="11">
    <source>
        <dbReference type="PROSITE" id="PS50893"/>
    </source>
</evidence>
<evidence type="ECO:0000256" key="6">
    <source>
        <dbReference type="ARBA" id="ARBA00022989"/>
    </source>
</evidence>
<dbReference type="EMBL" id="SRPO01000171">
    <property type="protein sequence ID" value="KAG5937824.1"/>
    <property type="molecule type" value="Genomic_DNA"/>
</dbReference>
<dbReference type="InterPro" id="IPR003439">
    <property type="entry name" value="ABC_transporter-like_ATP-bd"/>
</dbReference>
<evidence type="ECO:0000259" key="12">
    <source>
        <dbReference type="PROSITE" id="PS50929"/>
    </source>
</evidence>
<gene>
    <name evidence="13" type="ORF">E4U60_001702</name>
</gene>
<feature type="domain" description="ABC transmembrane type-1" evidence="12">
    <location>
        <begin position="291"/>
        <end position="574"/>
    </location>
</feature>
<evidence type="ECO:0000256" key="3">
    <source>
        <dbReference type="ARBA" id="ARBA00022692"/>
    </source>
</evidence>
<dbReference type="SUPFAM" id="SSF52540">
    <property type="entry name" value="P-loop containing nucleoside triphosphate hydrolases"/>
    <property type="match status" value="1"/>
</dbReference>
<keyword evidence="2" id="KW-0813">Transport</keyword>
<feature type="transmembrane region" description="Helical" evidence="10">
    <location>
        <begin position="287"/>
        <end position="307"/>
    </location>
</feature>
<dbReference type="Gene3D" id="1.20.1560.10">
    <property type="entry name" value="ABC transporter type 1, transmembrane domain"/>
    <property type="match status" value="1"/>
</dbReference>
<accession>A0A9P7MCU2</accession>
<keyword evidence="6 10" id="KW-1133">Transmembrane helix</keyword>
<evidence type="ECO:0000256" key="1">
    <source>
        <dbReference type="ARBA" id="ARBA00004141"/>
    </source>
</evidence>
<feature type="transmembrane region" description="Helical" evidence="10">
    <location>
        <begin position="57"/>
        <end position="75"/>
    </location>
</feature>
<keyword evidence="3 10" id="KW-0812">Transmembrane</keyword>
<protein>
    <recommendedName>
        <fullName evidence="15">Heavy metal tolerance protein</fullName>
    </recommendedName>
</protein>
<dbReference type="GO" id="GO:0005524">
    <property type="term" value="F:ATP binding"/>
    <property type="evidence" value="ECO:0007669"/>
    <property type="project" value="UniProtKB-KW"/>
</dbReference>
<dbReference type="PROSITE" id="PS00211">
    <property type="entry name" value="ABC_TRANSPORTER_1"/>
    <property type="match status" value="1"/>
</dbReference>
<evidence type="ECO:0008006" key="15">
    <source>
        <dbReference type="Google" id="ProtNLM"/>
    </source>
</evidence>
<evidence type="ECO:0000256" key="8">
    <source>
        <dbReference type="ARBA" id="ARBA00024363"/>
    </source>
</evidence>
<dbReference type="PANTHER" id="PTHR24221:SF503">
    <property type="entry name" value="MITOCHONDRIAL POTASSIUM CHANNEL ATP-BINDING SUBUNIT"/>
    <property type="match status" value="1"/>
</dbReference>
<dbReference type="FunFam" id="3.40.50.300:FF:000287">
    <property type="entry name" value="Multidrug ABC transporter ATP-binding protein"/>
    <property type="match status" value="1"/>
</dbReference>
<keyword evidence="14" id="KW-1185">Reference proteome</keyword>
<dbReference type="PROSITE" id="PS50893">
    <property type="entry name" value="ABC_TRANSPORTER_2"/>
    <property type="match status" value="1"/>
</dbReference>
<dbReference type="OrthoDB" id="6500128at2759"/>
<feature type="transmembrane region" description="Helical" evidence="10">
    <location>
        <begin position="158"/>
        <end position="176"/>
    </location>
</feature>
<evidence type="ECO:0000256" key="2">
    <source>
        <dbReference type="ARBA" id="ARBA00022448"/>
    </source>
</evidence>
<feature type="compositionally biased region" description="Acidic residues" evidence="9">
    <location>
        <begin position="229"/>
        <end position="247"/>
    </location>
</feature>
<evidence type="ECO:0000313" key="14">
    <source>
        <dbReference type="Proteomes" id="UP000706124"/>
    </source>
</evidence>
<dbReference type="PANTHER" id="PTHR24221">
    <property type="entry name" value="ATP-BINDING CASSETTE SUB-FAMILY B"/>
    <property type="match status" value="1"/>
</dbReference>
<dbReference type="InterPro" id="IPR036640">
    <property type="entry name" value="ABC1_TM_sf"/>
</dbReference>
<comment type="similarity">
    <text evidence="8">Belongs to the ABC transporter superfamily. ABCB family. Heavy Metal importer (TC 3.A.1.210) subfamily.</text>
</comment>
<evidence type="ECO:0000256" key="7">
    <source>
        <dbReference type="ARBA" id="ARBA00023136"/>
    </source>
</evidence>
<dbReference type="GO" id="GO:0016020">
    <property type="term" value="C:membrane"/>
    <property type="evidence" value="ECO:0007669"/>
    <property type="project" value="UniProtKB-SubCell"/>
</dbReference>
<feature type="domain" description="ABC transporter" evidence="11">
    <location>
        <begin position="608"/>
        <end position="842"/>
    </location>
</feature>
<name>A0A9P7MCU2_9HYPO</name>
<feature type="transmembrane region" description="Helical" evidence="10">
    <location>
        <begin position="12"/>
        <end position="36"/>
    </location>
</feature>
<keyword evidence="4" id="KW-0547">Nucleotide-binding</keyword>
<proteinExistence type="inferred from homology"/>
<reference evidence="13 14" key="1">
    <citation type="journal article" date="2020" name="bioRxiv">
        <title>Whole genome comparisons of ergot fungi reveals the divergence and evolution of species within the genus Claviceps are the result of varying mechanisms driving genome evolution and host range expansion.</title>
        <authorList>
            <person name="Wyka S.A."/>
            <person name="Mondo S.J."/>
            <person name="Liu M."/>
            <person name="Dettman J."/>
            <person name="Nalam V."/>
            <person name="Broders K.D."/>
        </authorList>
    </citation>
    <scope>NUCLEOTIDE SEQUENCE [LARGE SCALE GENOMIC DNA]</scope>
    <source>
        <strain evidence="13 14">CCC 1485</strain>
    </source>
</reference>
<dbReference type="SMART" id="SM00382">
    <property type="entry name" value="AAA"/>
    <property type="match status" value="1"/>
</dbReference>
<evidence type="ECO:0000313" key="13">
    <source>
        <dbReference type="EMBL" id="KAG5937824.1"/>
    </source>
</evidence>
<feature type="transmembrane region" description="Helical" evidence="10">
    <location>
        <begin position="261"/>
        <end position="281"/>
    </location>
</feature>
<feature type="transmembrane region" description="Helical" evidence="10">
    <location>
        <begin position="429"/>
        <end position="447"/>
    </location>
</feature>
<dbReference type="AlphaFoldDB" id="A0A9P7MCU2"/>